<proteinExistence type="predicted"/>
<dbReference type="Proteomes" id="UP000268051">
    <property type="component" value="Unassembled WGS sequence"/>
</dbReference>
<dbReference type="EMBL" id="RHFN01000018">
    <property type="protein sequence ID" value="ROU12353.1"/>
    <property type="molecule type" value="Genomic_DNA"/>
</dbReference>
<protein>
    <submittedName>
        <fullName evidence="2">VOC family protein</fullName>
    </submittedName>
</protein>
<name>A0A3N2RY80_9ENTR</name>
<organism evidence="2 3">
    <name type="scientific">Kluyvera ascorbata</name>
    <dbReference type="NCBI Taxonomy" id="51288"/>
    <lineage>
        <taxon>Bacteria</taxon>
        <taxon>Pseudomonadati</taxon>
        <taxon>Pseudomonadota</taxon>
        <taxon>Gammaproteobacteria</taxon>
        <taxon>Enterobacterales</taxon>
        <taxon>Enterobacteriaceae</taxon>
        <taxon>Kluyvera</taxon>
    </lineage>
</organism>
<dbReference type="OrthoDB" id="9803104at2"/>
<evidence type="ECO:0000313" key="3">
    <source>
        <dbReference type="Proteomes" id="UP000268051"/>
    </source>
</evidence>
<dbReference type="Pfam" id="PF00903">
    <property type="entry name" value="Glyoxalase"/>
    <property type="match status" value="1"/>
</dbReference>
<accession>A0A3N2RY80</accession>
<dbReference type="InterPro" id="IPR004360">
    <property type="entry name" value="Glyas_Fos-R_dOase_dom"/>
</dbReference>
<comment type="caution">
    <text evidence="2">The sequence shown here is derived from an EMBL/GenBank/DDBJ whole genome shotgun (WGS) entry which is preliminary data.</text>
</comment>
<dbReference type="SUPFAM" id="SSF54593">
    <property type="entry name" value="Glyoxalase/Bleomycin resistance protein/Dihydroxybiphenyl dioxygenase"/>
    <property type="match status" value="1"/>
</dbReference>
<dbReference type="InterPro" id="IPR029068">
    <property type="entry name" value="Glyas_Bleomycin-R_OHBP_Dase"/>
</dbReference>
<reference evidence="2 3" key="1">
    <citation type="submission" date="2018-10" db="EMBL/GenBank/DDBJ databases">
        <title>Horizontal transference of carbapenem resistance between Klebsiella pneumoniae and Kluyvera ascorbata during abdominal infection: a case report.</title>
        <authorList>
            <person name="Raro O.H.F."/>
            <person name="Lima-Morales D."/>
            <person name="Barth A.L."/>
            <person name="Paim T.G.S."/>
            <person name="Mott M.P."/>
            <person name="Riche C.V.W."/>
            <person name="Teixeira U.F."/>
            <person name="Waechter F."/>
            <person name="Dias C.A.G."/>
        </authorList>
    </citation>
    <scope>NUCLEOTIDE SEQUENCE [LARGE SCALE GENOMIC DNA]</scope>
    <source>
        <strain evidence="2 3">OT2</strain>
    </source>
</reference>
<dbReference type="RefSeq" id="WP_123651882.1">
    <property type="nucleotide sequence ID" value="NZ_RHFN01000018.1"/>
</dbReference>
<dbReference type="PROSITE" id="PS51819">
    <property type="entry name" value="VOC"/>
    <property type="match status" value="1"/>
</dbReference>
<dbReference type="AlphaFoldDB" id="A0A3N2RY80"/>
<feature type="domain" description="VOC" evidence="1">
    <location>
        <begin position="6"/>
        <end position="120"/>
    </location>
</feature>
<sequence>MQQHVRFGRIAAVLPVKNIQLAKAFYVDGLNFDVVFENGDPVGFVILKREEAELHLTLQPQHKAAAFPIAHLLVDDANALFARCQTLGARIVKGIQDKEYGIRAFVLADPDGNRIDVGQIMENNSFS</sequence>
<evidence type="ECO:0000313" key="2">
    <source>
        <dbReference type="EMBL" id="ROU12353.1"/>
    </source>
</evidence>
<gene>
    <name evidence="2" type="ORF">EB837_16270</name>
</gene>
<dbReference type="InterPro" id="IPR037523">
    <property type="entry name" value="VOC_core"/>
</dbReference>
<evidence type="ECO:0000259" key="1">
    <source>
        <dbReference type="PROSITE" id="PS51819"/>
    </source>
</evidence>
<dbReference type="Gene3D" id="3.10.180.10">
    <property type="entry name" value="2,3-Dihydroxybiphenyl 1,2-Dioxygenase, domain 1"/>
    <property type="match status" value="1"/>
</dbReference>